<reference evidence="9 10" key="1">
    <citation type="submission" date="2016-10" db="EMBL/GenBank/DDBJ databases">
        <authorList>
            <person name="de Groot N.N."/>
        </authorList>
    </citation>
    <scope>NUCLEOTIDE SEQUENCE [LARGE SCALE GENOMIC DNA]</scope>
    <source>
        <strain evidence="9 10">F</strain>
    </source>
</reference>
<dbReference type="InterPro" id="IPR002942">
    <property type="entry name" value="S4_RNA-bd"/>
</dbReference>
<dbReference type="Pfam" id="PF01479">
    <property type="entry name" value="S4"/>
    <property type="match status" value="1"/>
</dbReference>
<dbReference type="Proteomes" id="UP000214760">
    <property type="component" value="Unassembled WGS sequence"/>
</dbReference>
<dbReference type="Pfam" id="PF00849">
    <property type="entry name" value="PseudoU_synth_2"/>
    <property type="match status" value="1"/>
</dbReference>
<protein>
    <recommendedName>
        <fullName evidence="4">RNA pseudouridylate synthase</fullName>
    </recommendedName>
    <alternativeName>
        <fullName evidence="5">RNA-uridine isomerase</fullName>
    </alternativeName>
</protein>
<feature type="compositionally biased region" description="Basic and acidic residues" evidence="7">
    <location>
        <begin position="93"/>
        <end position="102"/>
    </location>
</feature>
<dbReference type="CDD" id="cd00165">
    <property type="entry name" value="S4"/>
    <property type="match status" value="1"/>
</dbReference>
<feature type="domain" description="RNA-binding S4" evidence="8">
    <location>
        <begin position="13"/>
        <end position="77"/>
    </location>
</feature>
<dbReference type="InterPro" id="IPR006145">
    <property type="entry name" value="PsdUridine_synth_RsuA/RluA"/>
</dbReference>
<dbReference type="RefSeq" id="WP_038287620.1">
    <property type="nucleotide sequence ID" value="NZ_FOZC01000002.1"/>
</dbReference>
<accession>A0A1I6IKG5</accession>
<evidence type="ECO:0000259" key="8">
    <source>
        <dbReference type="SMART" id="SM00363"/>
    </source>
</evidence>
<sequence length="366" mass="40985">MTERIIGKNDAGQRFDKYLAKLLPNASRGFLYKMLRKKNITLNGKKADGTEKVLAGDVIKLFFSDDTMEKFSSSALPLSNADPKAGSNVGPDKAPEGRRTKGIRIRDRYPSHPLNVIYEDEHILLVNKPQGMLTQKAKDTDESLNEYLIRYLFDQGSLTEEEFRTFHPSVANRLDRNTSGIVICGKTLPGLQGMSELIRNRNIGKYYYAIVLGKTDRAMTVRGFLEKDERSNTVRLYGPEDRGAAGPGAVPIETAYRPLLTAPIGPAGDMYATLMEVRLITGKTHQIRAHLASLGHPVGGDTKYGDVSFNRMLREAYGVRMQLLHARRLEFPETMPAGLDSLCGKVFEADPPVKMKQLIREIRNRR</sequence>
<dbReference type="InterPro" id="IPR036986">
    <property type="entry name" value="S4_RNA-bd_sf"/>
</dbReference>
<name>A0A1I6IKG5_9FIRM</name>
<dbReference type="GO" id="GO:0000455">
    <property type="term" value="P:enzyme-directed rRNA pseudouridine synthesis"/>
    <property type="evidence" value="ECO:0007669"/>
    <property type="project" value="UniProtKB-ARBA"/>
</dbReference>
<dbReference type="GO" id="GO:0120159">
    <property type="term" value="F:rRNA pseudouridine synthase activity"/>
    <property type="evidence" value="ECO:0007669"/>
    <property type="project" value="UniProtKB-ARBA"/>
</dbReference>
<dbReference type="InterPro" id="IPR006224">
    <property type="entry name" value="PsdUridine_synth_RluA-like_CS"/>
</dbReference>
<evidence type="ECO:0000256" key="7">
    <source>
        <dbReference type="SAM" id="MobiDB-lite"/>
    </source>
</evidence>
<dbReference type="PANTHER" id="PTHR21600:SF83">
    <property type="entry name" value="PSEUDOURIDYLATE SYNTHASE RPUSD4, MITOCHONDRIAL"/>
    <property type="match status" value="1"/>
</dbReference>
<feature type="region of interest" description="Disordered" evidence="7">
    <location>
        <begin position="74"/>
        <end position="102"/>
    </location>
</feature>
<evidence type="ECO:0000256" key="1">
    <source>
        <dbReference type="ARBA" id="ARBA00000073"/>
    </source>
</evidence>
<dbReference type="PROSITE" id="PS50889">
    <property type="entry name" value="S4"/>
    <property type="match status" value="1"/>
</dbReference>
<evidence type="ECO:0000256" key="6">
    <source>
        <dbReference type="PROSITE-ProRule" id="PRU00182"/>
    </source>
</evidence>
<dbReference type="PANTHER" id="PTHR21600">
    <property type="entry name" value="MITOCHONDRIAL RNA PSEUDOURIDINE SYNTHASE"/>
    <property type="match status" value="1"/>
</dbReference>
<dbReference type="InterPro" id="IPR020103">
    <property type="entry name" value="PsdUridine_synth_cat_dom_sf"/>
</dbReference>
<dbReference type="InterPro" id="IPR050188">
    <property type="entry name" value="RluA_PseudoU_synthase"/>
</dbReference>
<dbReference type="Gene3D" id="3.30.2350.10">
    <property type="entry name" value="Pseudouridine synthase"/>
    <property type="match status" value="1"/>
</dbReference>
<proteinExistence type="inferred from homology"/>
<comment type="similarity">
    <text evidence="2">Belongs to the pseudouridine synthase RluA family.</text>
</comment>
<evidence type="ECO:0000313" key="10">
    <source>
        <dbReference type="Proteomes" id="UP000214760"/>
    </source>
</evidence>
<evidence type="ECO:0000256" key="2">
    <source>
        <dbReference type="ARBA" id="ARBA00010876"/>
    </source>
</evidence>
<dbReference type="SUPFAM" id="SSF55120">
    <property type="entry name" value="Pseudouridine synthase"/>
    <property type="match status" value="1"/>
</dbReference>
<evidence type="ECO:0000256" key="4">
    <source>
        <dbReference type="ARBA" id="ARBA00031870"/>
    </source>
</evidence>
<dbReference type="CDD" id="cd02869">
    <property type="entry name" value="PseudoU_synth_RluA_like"/>
    <property type="match status" value="1"/>
</dbReference>
<comment type="catalytic activity">
    <reaction evidence="1">
        <text>a uridine in RNA = a pseudouridine in RNA</text>
        <dbReference type="Rhea" id="RHEA:48348"/>
        <dbReference type="Rhea" id="RHEA-COMP:12068"/>
        <dbReference type="Rhea" id="RHEA-COMP:12069"/>
        <dbReference type="ChEBI" id="CHEBI:65314"/>
        <dbReference type="ChEBI" id="CHEBI:65315"/>
    </reaction>
</comment>
<dbReference type="SUPFAM" id="SSF55174">
    <property type="entry name" value="Alpha-L RNA-binding motif"/>
    <property type="match status" value="1"/>
</dbReference>
<dbReference type="GO" id="GO:0003723">
    <property type="term" value="F:RNA binding"/>
    <property type="evidence" value="ECO:0007669"/>
    <property type="project" value="UniProtKB-KW"/>
</dbReference>
<dbReference type="AlphaFoldDB" id="A0A1I6IKG5"/>
<dbReference type="PROSITE" id="PS01129">
    <property type="entry name" value="PSI_RLU"/>
    <property type="match status" value="1"/>
</dbReference>
<organism evidence="9 10">
    <name type="scientific">[Clostridium] aminophilum</name>
    <dbReference type="NCBI Taxonomy" id="1526"/>
    <lineage>
        <taxon>Bacteria</taxon>
        <taxon>Bacillati</taxon>
        <taxon>Bacillota</taxon>
        <taxon>Clostridia</taxon>
        <taxon>Lachnospirales</taxon>
        <taxon>Lachnospiraceae</taxon>
    </lineage>
</organism>
<gene>
    <name evidence="9" type="ORF">SAMN02910262_00477</name>
</gene>
<evidence type="ECO:0000256" key="3">
    <source>
        <dbReference type="ARBA" id="ARBA00023235"/>
    </source>
</evidence>
<evidence type="ECO:0000313" key="9">
    <source>
        <dbReference type="EMBL" id="SFR67215.1"/>
    </source>
</evidence>
<keyword evidence="3" id="KW-0413">Isomerase</keyword>
<dbReference type="EMBL" id="FOZC01000002">
    <property type="protein sequence ID" value="SFR67215.1"/>
    <property type="molecule type" value="Genomic_DNA"/>
</dbReference>
<keyword evidence="6" id="KW-0694">RNA-binding</keyword>
<dbReference type="SMART" id="SM00363">
    <property type="entry name" value="S4"/>
    <property type="match status" value="1"/>
</dbReference>
<evidence type="ECO:0000256" key="5">
    <source>
        <dbReference type="ARBA" id="ARBA00033164"/>
    </source>
</evidence>
<dbReference type="Gene3D" id="3.10.290.10">
    <property type="entry name" value="RNA-binding S4 domain"/>
    <property type="match status" value="1"/>
</dbReference>